<keyword evidence="3" id="KW-0805">Transcription regulation</keyword>
<name>A0A5D3B2J6_9TREE</name>
<dbReference type="CDD" id="cd12148">
    <property type="entry name" value="fungal_TF_MHR"/>
    <property type="match status" value="1"/>
</dbReference>
<dbReference type="PANTHER" id="PTHR31845">
    <property type="entry name" value="FINGER DOMAIN PROTEIN, PUTATIVE-RELATED"/>
    <property type="match status" value="1"/>
</dbReference>
<keyword evidence="2" id="KW-0479">Metal-binding</keyword>
<dbReference type="SMART" id="SM00066">
    <property type="entry name" value="GAL4"/>
    <property type="match status" value="1"/>
</dbReference>
<dbReference type="SUPFAM" id="SSF57701">
    <property type="entry name" value="Zn2/Cys6 DNA-binding domain"/>
    <property type="match status" value="1"/>
</dbReference>
<feature type="compositionally biased region" description="Low complexity" evidence="7">
    <location>
        <begin position="71"/>
        <end position="86"/>
    </location>
</feature>
<feature type="compositionally biased region" description="Acidic residues" evidence="7">
    <location>
        <begin position="157"/>
        <end position="183"/>
    </location>
</feature>
<evidence type="ECO:0000259" key="8">
    <source>
        <dbReference type="PROSITE" id="PS50048"/>
    </source>
</evidence>
<evidence type="ECO:0000256" key="2">
    <source>
        <dbReference type="ARBA" id="ARBA00022723"/>
    </source>
</evidence>
<gene>
    <name evidence="9" type="ORF">B9479_001970</name>
</gene>
<feature type="domain" description="Zn(2)-C6 fungal-type" evidence="8">
    <location>
        <begin position="20"/>
        <end position="56"/>
    </location>
</feature>
<protein>
    <recommendedName>
        <fullName evidence="8">Zn(2)-C6 fungal-type domain-containing protein</fullName>
    </recommendedName>
</protein>
<dbReference type="PROSITE" id="PS00463">
    <property type="entry name" value="ZN2_CY6_FUNGAL_1"/>
    <property type="match status" value="1"/>
</dbReference>
<evidence type="ECO:0000256" key="1">
    <source>
        <dbReference type="ARBA" id="ARBA00004123"/>
    </source>
</evidence>
<evidence type="ECO:0000256" key="6">
    <source>
        <dbReference type="ARBA" id="ARBA00023242"/>
    </source>
</evidence>
<dbReference type="PANTHER" id="PTHR31845:SF17">
    <property type="entry name" value="ZN(II)2CYS6 TRANSCRIPTION FACTOR (EUROFUNG)"/>
    <property type="match status" value="1"/>
</dbReference>
<comment type="subcellular location">
    <subcellularLocation>
        <location evidence="1">Nucleus</location>
    </subcellularLocation>
</comment>
<dbReference type="InterPro" id="IPR051089">
    <property type="entry name" value="prtT"/>
</dbReference>
<dbReference type="Gene3D" id="4.10.240.10">
    <property type="entry name" value="Zn(2)-C6 fungal-type DNA-binding domain"/>
    <property type="match status" value="1"/>
</dbReference>
<evidence type="ECO:0000313" key="10">
    <source>
        <dbReference type="Proteomes" id="UP000322245"/>
    </source>
</evidence>
<evidence type="ECO:0000256" key="4">
    <source>
        <dbReference type="ARBA" id="ARBA00023125"/>
    </source>
</evidence>
<dbReference type="Pfam" id="PF04082">
    <property type="entry name" value="Fungal_trans"/>
    <property type="match status" value="1"/>
</dbReference>
<sequence>MDTEETPKRKLGKVERGRAACNECRRHKIRCLPHPEDPDHRFPCSRCERMNLGCEFTKHNRGRKRKRPIDAGTEAASPEAPEAGPSKIRPHPRLYDHQSSERTEVFSKSFGDPRFPFISTDPADAVPSKGYSSTRYESDHRNYGARQPMSLKHMIGEEYENELSSDEDEEDSRYADEDEENREDQDTRRRAKAAINGGGYSAPDPVKAGVVSEEEAKALFRLFMAHHNNSMPMLDPAVHTHDYIRNTSTLLYTAILCVTSRYLPSITSNKHEISPESARSVHQQILVSARDNLTWIFAEAIVDINAVRAMIVLALHKEPDDDKAGYYINRAVLMGKELNLGRIPPKEELDRMNEDQQRCLRSRQRVWLCLFFVNSIFAMQFRQPMLILQNDHLVASAHHWLKRSMPETLLRDTQLVCSVELRRKYLHYRDLLLGTGPEGTAYRSALSLSILTRSMNEDWDVISKAWIRDIIDVGGTSSHVTKPRIWSSALCLNLNLLLVNQTLRLPPDDQIDYGTPSSIPAFHHCLNAATTVLMRFEALDRQQLTFASDTFLHFALYAATLLSSLCRGQHPYEFDSPEIEHCRRLITKAADALESASHYTRDSPQLHSFYLRRLLQYLPPPPPPVPTSGSQQSSSPRFTILPGMSSLPGMGEEGGQVGAIADLAAVAGTGVGVGMDMDMFMSDFAWMGDLGGGTDGNLALGLAGSLGGSLPQMQAAGAPLYGSSFGRV</sequence>
<reference evidence="9 10" key="1">
    <citation type="submission" date="2017-05" db="EMBL/GenBank/DDBJ databases">
        <title>The Genome Sequence of Tsuchiyaea wingfieldii DSM 27421.</title>
        <authorList>
            <person name="Cuomo C."/>
            <person name="Passer A."/>
            <person name="Billmyre B."/>
            <person name="Heitman J."/>
        </authorList>
    </citation>
    <scope>NUCLEOTIDE SEQUENCE [LARGE SCALE GENOMIC DNA]</scope>
    <source>
        <strain evidence="9 10">DSM 27421</strain>
    </source>
</reference>
<dbReference type="PROSITE" id="PS50048">
    <property type="entry name" value="ZN2_CY6_FUNGAL_2"/>
    <property type="match status" value="1"/>
</dbReference>
<keyword evidence="5" id="KW-0804">Transcription</keyword>
<dbReference type="GO" id="GO:0008270">
    <property type="term" value="F:zinc ion binding"/>
    <property type="evidence" value="ECO:0007669"/>
    <property type="project" value="InterPro"/>
</dbReference>
<dbReference type="AlphaFoldDB" id="A0A5D3B2J6"/>
<evidence type="ECO:0000256" key="5">
    <source>
        <dbReference type="ARBA" id="ARBA00023163"/>
    </source>
</evidence>
<dbReference type="Pfam" id="PF00172">
    <property type="entry name" value="Zn_clus"/>
    <property type="match status" value="1"/>
</dbReference>
<feature type="compositionally biased region" description="Basic and acidic residues" evidence="7">
    <location>
        <begin position="93"/>
        <end position="105"/>
    </location>
</feature>
<dbReference type="Proteomes" id="UP000322245">
    <property type="component" value="Unassembled WGS sequence"/>
</dbReference>
<keyword evidence="10" id="KW-1185">Reference proteome</keyword>
<keyword evidence="6" id="KW-0539">Nucleus</keyword>
<accession>A0A5D3B2J6</accession>
<keyword evidence="4" id="KW-0238">DNA-binding</keyword>
<dbReference type="GO" id="GO:0000981">
    <property type="term" value="F:DNA-binding transcription factor activity, RNA polymerase II-specific"/>
    <property type="evidence" value="ECO:0007669"/>
    <property type="project" value="InterPro"/>
</dbReference>
<dbReference type="InterPro" id="IPR001138">
    <property type="entry name" value="Zn2Cys6_DnaBD"/>
</dbReference>
<dbReference type="CDD" id="cd00067">
    <property type="entry name" value="GAL4"/>
    <property type="match status" value="1"/>
</dbReference>
<evidence type="ECO:0000256" key="7">
    <source>
        <dbReference type="SAM" id="MobiDB-lite"/>
    </source>
</evidence>
<feature type="region of interest" description="Disordered" evidence="7">
    <location>
        <begin position="56"/>
        <end position="206"/>
    </location>
</feature>
<dbReference type="GO" id="GO:0006351">
    <property type="term" value="P:DNA-templated transcription"/>
    <property type="evidence" value="ECO:0007669"/>
    <property type="project" value="InterPro"/>
</dbReference>
<organism evidence="9 10">
    <name type="scientific">Cryptococcus floricola</name>
    <dbReference type="NCBI Taxonomy" id="2591691"/>
    <lineage>
        <taxon>Eukaryota</taxon>
        <taxon>Fungi</taxon>
        <taxon>Dikarya</taxon>
        <taxon>Basidiomycota</taxon>
        <taxon>Agaricomycotina</taxon>
        <taxon>Tremellomycetes</taxon>
        <taxon>Tremellales</taxon>
        <taxon>Cryptococcaceae</taxon>
        <taxon>Cryptococcus</taxon>
    </lineage>
</organism>
<dbReference type="InterPro" id="IPR036864">
    <property type="entry name" value="Zn2-C6_fun-type_DNA-bd_sf"/>
</dbReference>
<dbReference type="GO" id="GO:0000976">
    <property type="term" value="F:transcription cis-regulatory region binding"/>
    <property type="evidence" value="ECO:0007669"/>
    <property type="project" value="TreeGrafter"/>
</dbReference>
<evidence type="ECO:0000313" key="9">
    <source>
        <dbReference type="EMBL" id="TYJ57238.1"/>
    </source>
</evidence>
<evidence type="ECO:0000256" key="3">
    <source>
        <dbReference type="ARBA" id="ARBA00023015"/>
    </source>
</evidence>
<dbReference type="EMBL" id="NIDF01000014">
    <property type="protein sequence ID" value="TYJ57238.1"/>
    <property type="molecule type" value="Genomic_DNA"/>
</dbReference>
<dbReference type="InterPro" id="IPR007219">
    <property type="entry name" value="XnlR_reg_dom"/>
</dbReference>
<proteinExistence type="predicted"/>
<dbReference type="GO" id="GO:0005634">
    <property type="term" value="C:nucleus"/>
    <property type="evidence" value="ECO:0007669"/>
    <property type="project" value="UniProtKB-SubCell"/>
</dbReference>
<comment type="caution">
    <text evidence="9">The sequence shown here is derived from an EMBL/GenBank/DDBJ whole genome shotgun (WGS) entry which is preliminary data.</text>
</comment>